<dbReference type="InterPro" id="IPR050776">
    <property type="entry name" value="Ank_Repeat/CDKN_Inhibitor"/>
</dbReference>
<feature type="repeat" description="ANK" evidence="3">
    <location>
        <begin position="473"/>
        <end position="505"/>
    </location>
</feature>
<name>A0A8H3I9A1_9LECA</name>
<dbReference type="OrthoDB" id="539213at2759"/>
<evidence type="ECO:0000313" key="4">
    <source>
        <dbReference type="EMBL" id="CAF9908015.1"/>
    </source>
</evidence>
<reference evidence="4" key="1">
    <citation type="submission" date="2021-03" db="EMBL/GenBank/DDBJ databases">
        <authorList>
            <person name="Tagirdzhanova G."/>
        </authorList>
    </citation>
    <scope>NUCLEOTIDE SEQUENCE</scope>
</reference>
<dbReference type="InterPro" id="IPR036770">
    <property type="entry name" value="Ankyrin_rpt-contain_sf"/>
</dbReference>
<sequence>MDPIALTASLAAIIHAGRAGLSGLRRICESRKAPEEIHQFRAELEGLQKLLENVRDFSIQRPADKFGVLLDEPLKRAEKSINRVNHILNSTTFGVSIFNTTAQARVTWLRYRNRLSALFQDIRNAKMDIGLYLGCFTAFSAGRLEDDSLKTFLSLRDHVTNHFSCEMASVLGKLAISDREAVQRADVLAQMIQSWDPSMSTGGKSRSPVSGTNFASKTGTATLDGANGYSPDSQLERSSCFILAKPKQCPTWCSCACHSRRSLKSPRALTALLGELNIYYSGQSQYICRCSASSSFNVTYRFPQFLLRRYISFISQYSKNTGPEFLLRVPSVTDCHHRLWRYLIKGDIAAIQKMYNQGLASPHDVTRHGVNSLVFAADHGSAQLVNFLIDQGVDCDFAAERGESPSEMLWDRAYGGMFGKDGPVIIRKVARRNDDLDGMGFSTLHKIILGVVYKDLRMVLEATTDSVNTTDSRGRTPLHWAVICNDLVALEILLEFGADPNIADNWGCVATDFIRSSSVCMSLLDAKAHIRRIPGRKGRCALHQAVIRGTPVEVIDRLIDAGVDVNVTDSDGETALMNAIYWGRTEIAERLIERGADVNASNISSSKSPIHFVGNLDRPKLLPLLLESGADYTSVNLQGCDLGHYATRFGGVELIQIMSQSKLPGLDLDKRDRDSKTAKDYMKERIVFTDREIGIHEAFETLAAYLAPSSKLNKEVLQYSNEKGIESPVPMTFDPHIPGAFPRSE</sequence>
<dbReference type="PROSITE" id="PS50088">
    <property type="entry name" value="ANK_REPEAT"/>
    <property type="match status" value="4"/>
</dbReference>
<proteinExistence type="predicted"/>
<accession>A0A8H3I9A1</accession>
<keyword evidence="2 3" id="KW-0040">ANK repeat</keyword>
<protein>
    <recommendedName>
        <fullName evidence="6">Fungal N-terminal domain-containing protein</fullName>
    </recommendedName>
</protein>
<feature type="repeat" description="ANK" evidence="3">
    <location>
        <begin position="368"/>
        <end position="400"/>
    </location>
</feature>
<evidence type="ECO:0008006" key="6">
    <source>
        <dbReference type="Google" id="ProtNLM"/>
    </source>
</evidence>
<feature type="repeat" description="ANK" evidence="3">
    <location>
        <begin position="537"/>
        <end position="570"/>
    </location>
</feature>
<comment type="caution">
    <text evidence="4">The sequence shown here is derived from an EMBL/GenBank/DDBJ whole genome shotgun (WGS) entry which is preliminary data.</text>
</comment>
<dbReference type="Pfam" id="PF12796">
    <property type="entry name" value="Ank_2"/>
    <property type="match status" value="1"/>
</dbReference>
<dbReference type="EMBL" id="CAJPDS010000006">
    <property type="protein sequence ID" value="CAF9908015.1"/>
    <property type="molecule type" value="Genomic_DNA"/>
</dbReference>
<gene>
    <name evidence="4" type="ORF">HETSPECPRED_007964</name>
</gene>
<dbReference type="PROSITE" id="PS50297">
    <property type="entry name" value="ANK_REP_REGION"/>
    <property type="match status" value="3"/>
</dbReference>
<feature type="repeat" description="ANK" evidence="3">
    <location>
        <begin position="571"/>
        <end position="603"/>
    </location>
</feature>
<evidence type="ECO:0000256" key="1">
    <source>
        <dbReference type="ARBA" id="ARBA00022737"/>
    </source>
</evidence>
<keyword evidence="1" id="KW-0677">Repeat</keyword>
<organism evidence="4 5">
    <name type="scientific">Heterodermia speciosa</name>
    <dbReference type="NCBI Taxonomy" id="116794"/>
    <lineage>
        <taxon>Eukaryota</taxon>
        <taxon>Fungi</taxon>
        <taxon>Dikarya</taxon>
        <taxon>Ascomycota</taxon>
        <taxon>Pezizomycotina</taxon>
        <taxon>Lecanoromycetes</taxon>
        <taxon>OSLEUM clade</taxon>
        <taxon>Lecanoromycetidae</taxon>
        <taxon>Caliciales</taxon>
        <taxon>Physciaceae</taxon>
        <taxon>Heterodermia</taxon>
    </lineage>
</organism>
<dbReference type="Pfam" id="PF00023">
    <property type="entry name" value="Ank"/>
    <property type="match status" value="1"/>
</dbReference>
<dbReference type="Gene3D" id="1.25.40.20">
    <property type="entry name" value="Ankyrin repeat-containing domain"/>
    <property type="match status" value="2"/>
</dbReference>
<evidence type="ECO:0000256" key="3">
    <source>
        <dbReference type="PROSITE-ProRule" id="PRU00023"/>
    </source>
</evidence>
<dbReference type="Proteomes" id="UP000664521">
    <property type="component" value="Unassembled WGS sequence"/>
</dbReference>
<keyword evidence="5" id="KW-1185">Reference proteome</keyword>
<dbReference type="PANTHER" id="PTHR24201">
    <property type="entry name" value="ANK_REP_REGION DOMAIN-CONTAINING PROTEIN"/>
    <property type="match status" value="1"/>
</dbReference>
<dbReference type="SUPFAM" id="SSF48403">
    <property type="entry name" value="Ankyrin repeat"/>
    <property type="match status" value="1"/>
</dbReference>
<dbReference type="PANTHER" id="PTHR24201:SF2">
    <property type="entry name" value="ANKYRIN REPEAT DOMAIN-CONTAINING PROTEIN 42"/>
    <property type="match status" value="1"/>
</dbReference>
<evidence type="ECO:0000256" key="2">
    <source>
        <dbReference type="ARBA" id="ARBA00023043"/>
    </source>
</evidence>
<evidence type="ECO:0000313" key="5">
    <source>
        <dbReference type="Proteomes" id="UP000664521"/>
    </source>
</evidence>
<dbReference type="InterPro" id="IPR002110">
    <property type="entry name" value="Ankyrin_rpt"/>
</dbReference>
<dbReference type="AlphaFoldDB" id="A0A8H3I9A1"/>
<dbReference type="SMART" id="SM00248">
    <property type="entry name" value="ANK"/>
    <property type="match status" value="5"/>
</dbReference>